<keyword evidence="1" id="KW-0732">Signal</keyword>
<dbReference type="KEGG" id="fli:Fleli_0667"/>
<dbReference type="HOGENOM" id="CLU_879264_0_0_10"/>
<evidence type="ECO:0000313" key="2">
    <source>
        <dbReference type="EMBL" id="AFM03130.1"/>
    </source>
</evidence>
<dbReference type="RefSeq" id="WP_014796589.1">
    <property type="nucleotide sequence ID" value="NC_018018.1"/>
</dbReference>
<dbReference type="AlphaFoldDB" id="I4AGP5"/>
<gene>
    <name evidence="2" type="ordered locus">Fleli_0667</name>
</gene>
<accession>I4AGP5</accession>
<organism evidence="2 3">
    <name type="scientific">Bernardetia litoralis (strain ATCC 23117 / DSM 6794 / NBRC 15988 / NCIMB 1366 / Fx l1 / Sio-4)</name>
    <name type="common">Flexibacter litoralis</name>
    <dbReference type="NCBI Taxonomy" id="880071"/>
    <lineage>
        <taxon>Bacteria</taxon>
        <taxon>Pseudomonadati</taxon>
        <taxon>Bacteroidota</taxon>
        <taxon>Cytophagia</taxon>
        <taxon>Cytophagales</taxon>
        <taxon>Bernardetiaceae</taxon>
        <taxon>Bernardetia</taxon>
    </lineage>
</organism>
<feature type="chain" id="PRO_5003686077" evidence="1">
    <location>
        <begin position="22"/>
        <end position="316"/>
    </location>
</feature>
<feature type="signal peptide" evidence="1">
    <location>
        <begin position="1"/>
        <end position="21"/>
    </location>
</feature>
<dbReference type="Proteomes" id="UP000006054">
    <property type="component" value="Chromosome"/>
</dbReference>
<evidence type="ECO:0000256" key="1">
    <source>
        <dbReference type="SAM" id="SignalP"/>
    </source>
</evidence>
<protein>
    <submittedName>
        <fullName evidence="2">Uncharacterized protein</fullName>
    </submittedName>
</protein>
<dbReference type="EMBL" id="CP003345">
    <property type="protein sequence ID" value="AFM03130.1"/>
    <property type="molecule type" value="Genomic_DNA"/>
</dbReference>
<reference evidence="3" key="1">
    <citation type="submission" date="2012-06" db="EMBL/GenBank/DDBJ databases">
        <title>The complete genome of Flexibacter litoralis DSM 6794.</title>
        <authorList>
            <person name="Lucas S."/>
            <person name="Copeland A."/>
            <person name="Lapidus A."/>
            <person name="Glavina del Rio T."/>
            <person name="Dalin E."/>
            <person name="Tice H."/>
            <person name="Bruce D."/>
            <person name="Goodwin L."/>
            <person name="Pitluck S."/>
            <person name="Peters L."/>
            <person name="Ovchinnikova G."/>
            <person name="Lu M."/>
            <person name="Kyrpides N."/>
            <person name="Mavromatis K."/>
            <person name="Ivanova N."/>
            <person name="Brettin T."/>
            <person name="Detter J.C."/>
            <person name="Han C."/>
            <person name="Larimer F."/>
            <person name="Land M."/>
            <person name="Hauser L."/>
            <person name="Markowitz V."/>
            <person name="Cheng J.-F."/>
            <person name="Hugenholtz P."/>
            <person name="Woyke T."/>
            <person name="Wu D."/>
            <person name="Spring S."/>
            <person name="Lang E."/>
            <person name="Kopitz M."/>
            <person name="Brambilla E."/>
            <person name="Klenk H.-P."/>
            <person name="Eisen J.A."/>
        </authorList>
    </citation>
    <scope>NUCLEOTIDE SEQUENCE [LARGE SCALE GENOMIC DNA]</scope>
    <source>
        <strain evidence="3">ATCC 23117 / DSM 6794 / NBRC 15988 / NCIMB 1366 / Sio-4</strain>
    </source>
</reference>
<evidence type="ECO:0000313" key="3">
    <source>
        <dbReference type="Proteomes" id="UP000006054"/>
    </source>
</evidence>
<keyword evidence="3" id="KW-1185">Reference proteome</keyword>
<proteinExistence type="predicted"/>
<name>I4AGP5_BERLS</name>
<sequence precursor="true">MKKTLFFILLLNFAFICSTFAQDEEKIKYAYPTSKQIINLFENLKNQLKTESNFNKIEYKFIEEKFSNNTVWIRDTLNKDLYFVKYTLMSKEQDILYNSQFLLYKSELLTFNCMFSYYYEENITQEIKTDSANEIVELNQEWKHLSYQRTFPQNVEKYRKINSKIIINHKSKKAANETDKAVDFLINQESVNFNYSPYSLFIDDFKKAFEHISFLINNKQVKALEKLLYTVNVEGKALAAGAILYLQKNEKIQFSKETQERVNYILENEEVIYIWTGGCGFSVTYDWFLAKDFETLFEKFGIKDSQRKSTNDVQER</sequence>